<feature type="compositionally biased region" description="Basic and acidic residues" evidence="1">
    <location>
        <begin position="32"/>
        <end position="41"/>
    </location>
</feature>
<name>A0A6J5Q7T6_9CAUD</name>
<dbReference type="EMBL" id="LR797317">
    <property type="protein sequence ID" value="CAB4202782.1"/>
    <property type="molecule type" value="Genomic_DNA"/>
</dbReference>
<accession>A0A6J5Q7T6</accession>
<feature type="region of interest" description="Disordered" evidence="1">
    <location>
        <begin position="278"/>
        <end position="321"/>
    </location>
</feature>
<sequence>MSNAEKSQPSEISLAEAADRISAMEGPPAQTRPDRRQRADAEVEQTEAALDYADETSETENEAADDYSSEFDGEDEADTGADDNGGKNKPLDPNRIVTVKIDGKTVEVPLKEALEGYQRQSDYSRNFNALKQEKQTLDAERAQLSQVLAVAVSELQSQVVQEPDWEAIHREDPINFPLYEKQWRDRQMKLAQMQQQQAQLQAYQQHQELENRKLLLDEGQKYLKQQFKEWADPEKMQASTRQIRDFGVKQGFTAEELAQVYDPRYVVILEKARRYDALQANRPKPNKSEGPRPMRAGSNVSNPQRGNDMSRMQQRLKASGSVNDAAALFGLMDSRRK</sequence>
<evidence type="ECO:0000313" key="5">
    <source>
        <dbReference type="EMBL" id="CAB5229338.1"/>
    </source>
</evidence>
<evidence type="ECO:0000313" key="4">
    <source>
        <dbReference type="EMBL" id="CAB4202782.1"/>
    </source>
</evidence>
<dbReference type="EMBL" id="LR796869">
    <property type="protein sequence ID" value="CAB4171608.1"/>
    <property type="molecule type" value="Genomic_DNA"/>
</dbReference>
<dbReference type="EMBL" id="LR796952">
    <property type="protein sequence ID" value="CAB4177528.1"/>
    <property type="molecule type" value="Genomic_DNA"/>
</dbReference>
<gene>
    <name evidence="3" type="ORF">UFOVP1014_8</name>
    <name evidence="4" type="ORF">UFOVP1368_36</name>
    <name evidence="5" type="ORF">UFOVP1552_43</name>
    <name evidence="2" type="ORF">UFOVP933_7</name>
</gene>
<evidence type="ECO:0000313" key="3">
    <source>
        <dbReference type="EMBL" id="CAB4177528.1"/>
    </source>
</evidence>
<proteinExistence type="predicted"/>
<dbReference type="EMBL" id="LR798398">
    <property type="protein sequence ID" value="CAB5229338.1"/>
    <property type="molecule type" value="Genomic_DNA"/>
</dbReference>
<feature type="compositionally biased region" description="Polar residues" evidence="1">
    <location>
        <begin position="298"/>
        <end position="313"/>
    </location>
</feature>
<evidence type="ECO:0008006" key="6">
    <source>
        <dbReference type="Google" id="ProtNLM"/>
    </source>
</evidence>
<evidence type="ECO:0000256" key="1">
    <source>
        <dbReference type="SAM" id="MobiDB-lite"/>
    </source>
</evidence>
<evidence type="ECO:0000313" key="2">
    <source>
        <dbReference type="EMBL" id="CAB4171608.1"/>
    </source>
</evidence>
<protein>
    <recommendedName>
        <fullName evidence="6">Scaffolding protein</fullName>
    </recommendedName>
</protein>
<feature type="compositionally biased region" description="Acidic residues" evidence="1">
    <location>
        <begin position="52"/>
        <end position="81"/>
    </location>
</feature>
<feature type="region of interest" description="Disordered" evidence="1">
    <location>
        <begin position="1"/>
        <end position="94"/>
    </location>
</feature>
<organism evidence="3">
    <name type="scientific">uncultured Caudovirales phage</name>
    <dbReference type="NCBI Taxonomy" id="2100421"/>
    <lineage>
        <taxon>Viruses</taxon>
        <taxon>Duplodnaviria</taxon>
        <taxon>Heunggongvirae</taxon>
        <taxon>Uroviricota</taxon>
        <taxon>Caudoviricetes</taxon>
        <taxon>Peduoviridae</taxon>
        <taxon>Maltschvirus</taxon>
        <taxon>Maltschvirus maltsch</taxon>
    </lineage>
</organism>
<reference evidence="3" key="1">
    <citation type="submission" date="2020-05" db="EMBL/GenBank/DDBJ databases">
        <authorList>
            <person name="Chiriac C."/>
            <person name="Salcher M."/>
            <person name="Ghai R."/>
            <person name="Kavagutti S V."/>
        </authorList>
    </citation>
    <scope>NUCLEOTIDE SEQUENCE</scope>
</reference>
<feature type="compositionally biased region" description="Polar residues" evidence="1">
    <location>
        <begin position="1"/>
        <end position="11"/>
    </location>
</feature>